<dbReference type="InterPro" id="IPR050712">
    <property type="entry name" value="NAD(P)H-dep_reductase"/>
</dbReference>
<dbReference type="Proteomes" id="UP001597417">
    <property type="component" value="Unassembled WGS sequence"/>
</dbReference>
<dbReference type="InterPro" id="IPR029039">
    <property type="entry name" value="Flavoprotein-like_sf"/>
</dbReference>
<name>A0ABW5G478_9PSEU</name>
<dbReference type="Pfam" id="PF03358">
    <property type="entry name" value="FMN_red"/>
    <property type="match status" value="1"/>
</dbReference>
<comment type="caution">
    <text evidence="2">The sequence shown here is derived from an EMBL/GenBank/DDBJ whole genome shotgun (WGS) entry which is preliminary data.</text>
</comment>
<evidence type="ECO:0000313" key="3">
    <source>
        <dbReference type="Proteomes" id="UP001597417"/>
    </source>
</evidence>
<evidence type="ECO:0000313" key="2">
    <source>
        <dbReference type="EMBL" id="MFD2419781.1"/>
    </source>
</evidence>
<feature type="domain" description="NADPH-dependent FMN reductase-like" evidence="1">
    <location>
        <begin position="19"/>
        <end position="166"/>
    </location>
</feature>
<dbReference type="PANTHER" id="PTHR30543:SF21">
    <property type="entry name" value="NAD(P)H-DEPENDENT FMN REDUCTASE LOT6"/>
    <property type="match status" value="1"/>
</dbReference>
<organism evidence="2 3">
    <name type="scientific">Amycolatopsis pigmentata</name>
    <dbReference type="NCBI Taxonomy" id="450801"/>
    <lineage>
        <taxon>Bacteria</taxon>
        <taxon>Bacillati</taxon>
        <taxon>Actinomycetota</taxon>
        <taxon>Actinomycetes</taxon>
        <taxon>Pseudonocardiales</taxon>
        <taxon>Pseudonocardiaceae</taxon>
        <taxon>Amycolatopsis</taxon>
    </lineage>
</organism>
<keyword evidence="2" id="KW-0560">Oxidoreductase</keyword>
<dbReference type="SUPFAM" id="SSF52218">
    <property type="entry name" value="Flavoproteins"/>
    <property type="match status" value="1"/>
</dbReference>
<dbReference type="InterPro" id="IPR005025">
    <property type="entry name" value="FMN_Rdtase-like_dom"/>
</dbReference>
<protein>
    <submittedName>
        <fullName evidence="2">NADPH-dependent FMN reductase</fullName>
        <ecNumber evidence="2">1.-.-.-</ecNumber>
    </submittedName>
</protein>
<accession>A0ABW5G478</accession>
<reference evidence="3" key="1">
    <citation type="journal article" date="2019" name="Int. J. Syst. Evol. Microbiol.">
        <title>The Global Catalogue of Microorganisms (GCM) 10K type strain sequencing project: providing services to taxonomists for standard genome sequencing and annotation.</title>
        <authorList>
            <consortium name="The Broad Institute Genomics Platform"/>
            <consortium name="The Broad Institute Genome Sequencing Center for Infectious Disease"/>
            <person name="Wu L."/>
            <person name="Ma J."/>
        </authorList>
    </citation>
    <scope>NUCLEOTIDE SEQUENCE [LARGE SCALE GENOMIC DNA]</scope>
    <source>
        <strain evidence="3">CGMCC 4.7645</strain>
    </source>
</reference>
<sequence>MTLAETTGSQPRQGPRTLDILAISGSLRRDSFNTRLLSVLASLTPENMRLHLFDGLGALPMFSEDLETQLVPPPPVMRMCEAIRRADGVVIATPEYNHSIPAALKNAIDWASRPHGAGALTGKPIAVMCATTGRRGGYRGLGETIRILTGLGNLVVPEPEVVVQSARSALVVGPDGGPELLDATAVKLLRIQIEALADLITSDAASVVLRAAHRHRPTVLHALGIREEWDPMADRVAE</sequence>
<dbReference type="GO" id="GO:0016491">
    <property type="term" value="F:oxidoreductase activity"/>
    <property type="evidence" value="ECO:0007669"/>
    <property type="project" value="UniProtKB-KW"/>
</dbReference>
<keyword evidence="3" id="KW-1185">Reference proteome</keyword>
<dbReference type="Gene3D" id="3.40.50.360">
    <property type="match status" value="1"/>
</dbReference>
<dbReference type="PANTHER" id="PTHR30543">
    <property type="entry name" value="CHROMATE REDUCTASE"/>
    <property type="match status" value="1"/>
</dbReference>
<dbReference type="RefSeq" id="WP_378267812.1">
    <property type="nucleotide sequence ID" value="NZ_JBHUKR010000015.1"/>
</dbReference>
<proteinExistence type="predicted"/>
<dbReference type="EC" id="1.-.-.-" evidence="2"/>
<evidence type="ECO:0000259" key="1">
    <source>
        <dbReference type="Pfam" id="PF03358"/>
    </source>
</evidence>
<gene>
    <name evidence="2" type="ORF">ACFSXZ_25970</name>
</gene>
<dbReference type="EMBL" id="JBHUKR010000015">
    <property type="protein sequence ID" value="MFD2419781.1"/>
    <property type="molecule type" value="Genomic_DNA"/>
</dbReference>